<keyword evidence="10" id="KW-0560">Oxidoreductase</keyword>
<dbReference type="PANTHER" id="PTHR21257:SF38">
    <property type="entry name" value="7-DEHYDROCHOLESTEROL REDUCTASE"/>
    <property type="match status" value="1"/>
</dbReference>
<evidence type="ECO:0000256" key="13">
    <source>
        <dbReference type="ARBA" id="ARBA00023136"/>
    </source>
</evidence>
<dbReference type="GO" id="GO:0047598">
    <property type="term" value="F:7-dehydrocholesterol reductase activity"/>
    <property type="evidence" value="ECO:0007669"/>
    <property type="project" value="UniProtKB-EC"/>
</dbReference>
<dbReference type="GO" id="GO:0006695">
    <property type="term" value="P:cholesterol biosynthetic process"/>
    <property type="evidence" value="ECO:0007669"/>
    <property type="project" value="UniProtKB-KW"/>
</dbReference>
<evidence type="ECO:0000256" key="2">
    <source>
        <dbReference type="ARBA" id="ARBA00005402"/>
    </source>
</evidence>
<organism evidence="21 22">
    <name type="scientific">Pristionchus fissidentatus</name>
    <dbReference type="NCBI Taxonomy" id="1538716"/>
    <lineage>
        <taxon>Eukaryota</taxon>
        <taxon>Metazoa</taxon>
        <taxon>Ecdysozoa</taxon>
        <taxon>Nematoda</taxon>
        <taxon>Chromadorea</taxon>
        <taxon>Rhabditida</taxon>
        <taxon>Rhabditina</taxon>
        <taxon>Diplogasteromorpha</taxon>
        <taxon>Diplogasteroidea</taxon>
        <taxon>Neodiplogasteridae</taxon>
        <taxon>Pristionchus</taxon>
    </lineage>
</organism>
<evidence type="ECO:0000256" key="6">
    <source>
        <dbReference type="ARBA" id="ARBA00022778"/>
    </source>
</evidence>
<keyword evidence="8" id="KW-0752">Steroid biosynthesis</keyword>
<feature type="transmembrane region" description="Helical" evidence="20">
    <location>
        <begin position="67"/>
        <end position="86"/>
    </location>
</feature>
<comment type="catalytic activity">
    <reaction evidence="18">
        <text>cholesterol + NADP(+) = 7-dehydrocholesterol + NADPH + H(+)</text>
        <dbReference type="Rhea" id="RHEA:23984"/>
        <dbReference type="ChEBI" id="CHEBI:15378"/>
        <dbReference type="ChEBI" id="CHEBI:16113"/>
        <dbReference type="ChEBI" id="CHEBI:17759"/>
        <dbReference type="ChEBI" id="CHEBI:57783"/>
        <dbReference type="ChEBI" id="CHEBI:58349"/>
        <dbReference type="EC" id="1.3.1.21"/>
    </reaction>
    <physiologicalReaction direction="right-to-left" evidence="18">
        <dbReference type="Rhea" id="RHEA:23986"/>
    </physiologicalReaction>
</comment>
<feature type="transmembrane region" description="Helical" evidence="20">
    <location>
        <begin position="310"/>
        <end position="329"/>
    </location>
</feature>
<protein>
    <recommendedName>
        <fullName evidence="16">7-dehydrocholesterol reductase</fullName>
        <ecNumber evidence="16">1.3.1.21</ecNumber>
    </recommendedName>
    <alternativeName>
        <fullName evidence="17">Sterol Delta(7)-reductase</fullName>
    </alternativeName>
</protein>
<dbReference type="EMBL" id="BTSY01000001">
    <property type="protein sequence ID" value="GMT09038.1"/>
    <property type="molecule type" value="Genomic_DNA"/>
</dbReference>
<keyword evidence="12" id="KW-0443">Lipid metabolism</keyword>
<feature type="transmembrane region" description="Helical" evidence="20">
    <location>
        <begin position="335"/>
        <end position="358"/>
    </location>
</feature>
<evidence type="ECO:0000256" key="8">
    <source>
        <dbReference type="ARBA" id="ARBA00022955"/>
    </source>
</evidence>
<reference evidence="21" key="1">
    <citation type="submission" date="2023-10" db="EMBL/GenBank/DDBJ databases">
        <title>Genome assembly of Pristionchus species.</title>
        <authorList>
            <person name="Yoshida K."/>
            <person name="Sommer R.J."/>
        </authorList>
    </citation>
    <scope>NUCLEOTIDE SEQUENCE</scope>
    <source>
        <strain evidence="21">RS5133</strain>
    </source>
</reference>
<keyword evidence="11" id="KW-0756">Sterol biosynthesis</keyword>
<feature type="transmembrane region" description="Helical" evidence="20">
    <location>
        <begin position="157"/>
        <end position="178"/>
    </location>
</feature>
<keyword evidence="5 20" id="KW-0812">Transmembrane</keyword>
<evidence type="ECO:0000256" key="7">
    <source>
        <dbReference type="ARBA" id="ARBA00022857"/>
    </source>
</evidence>
<dbReference type="Proteomes" id="UP001432322">
    <property type="component" value="Unassembled WGS sequence"/>
</dbReference>
<evidence type="ECO:0000313" key="22">
    <source>
        <dbReference type="Proteomes" id="UP001432322"/>
    </source>
</evidence>
<evidence type="ECO:0000256" key="19">
    <source>
        <dbReference type="ARBA" id="ARBA00047826"/>
    </source>
</evidence>
<feature type="transmembrane region" description="Helical" evidence="20">
    <location>
        <begin position="184"/>
        <end position="206"/>
    </location>
</feature>
<evidence type="ECO:0000256" key="12">
    <source>
        <dbReference type="ARBA" id="ARBA00023098"/>
    </source>
</evidence>
<keyword evidence="7" id="KW-0521">NADP</keyword>
<dbReference type="EC" id="1.3.1.21" evidence="16"/>
<dbReference type="GO" id="GO:0016132">
    <property type="term" value="P:brassinosteroid biosynthetic process"/>
    <property type="evidence" value="ECO:0007669"/>
    <property type="project" value="TreeGrafter"/>
</dbReference>
<keyword evidence="4" id="KW-0153">Cholesterol metabolism</keyword>
<comment type="subcellular location">
    <subcellularLocation>
        <location evidence="1">Membrane</location>
        <topology evidence="1">Multi-pass membrane protein</topology>
    </subcellularLocation>
</comment>
<comment type="caution">
    <text evidence="21">The sequence shown here is derived from an EMBL/GenBank/DDBJ whole genome shotgun (WGS) entry which is preliminary data.</text>
</comment>
<evidence type="ECO:0000256" key="14">
    <source>
        <dbReference type="ARBA" id="ARBA00023166"/>
    </source>
</evidence>
<evidence type="ECO:0000256" key="16">
    <source>
        <dbReference type="ARBA" id="ARBA00038851"/>
    </source>
</evidence>
<feature type="transmembrane region" description="Helical" evidence="20">
    <location>
        <begin position="415"/>
        <end position="445"/>
    </location>
</feature>
<evidence type="ECO:0000256" key="15">
    <source>
        <dbReference type="ARBA" id="ARBA00023221"/>
    </source>
</evidence>
<gene>
    <name evidence="21" type="ORF">PFISCL1PPCAC_335</name>
</gene>
<dbReference type="Gene3D" id="1.20.120.1630">
    <property type="match status" value="1"/>
</dbReference>
<dbReference type="PANTHER" id="PTHR21257">
    <property type="entry name" value="DELTA(14)-STEROL REDUCTASE"/>
    <property type="match status" value="1"/>
</dbReference>
<evidence type="ECO:0000256" key="9">
    <source>
        <dbReference type="ARBA" id="ARBA00022989"/>
    </source>
</evidence>
<keyword evidence="3" id="KW-0444">Lipid biosynthesis</keyword>
<keyword evidence="6" id="KW-0152">Cholesterol biosynthesis</keyword>
<keyword evidence="9 20" id="KW-1133">Transmembrane helix</keyword>
<evidence type="ECO:0000256" key="11">
    <source>
        <dbReference type="ARBA" id="ARBA00023011"/>
    </source>
</evidence>
<feature type="transmembrane region" description="Helical" evidence="20">
    <location>
        <begin position="268"/>
        <end position="290"/>
    </location>
</feature>
<dbReference type="AlphaFoldDB" id="A0AAV5US87"/>
<keyword evidence="15" id="KW-0753">Steroid metabolism</keyword>
<comment type="catalytic activity">
    <reaction evidence="19">
        <text>7-dehydrodesmosterol + NADPH + H(+) = desmosterol + NADP(+)</text>
        <dbReference type="Rhea" id="RHEA:46740"/>
        <dbReference type="ChEBI" id="CHEBI:15378"/>
        <dbReference type="ChEBI" id="CHEBI:17737"/>
        <dbReference type="ChEBI" id="CHEBI:27910"/>
        <dbReference type="ChEBI" id="CHEBI:57783"/>
        <dbReference type="ChEBI" id="CHEBI:58349"/>
    </reaction>
    <physiologicalReaction direction="left-to-right" evidence="19">
        <dbReference type="Rhea" id="RHEA:46741"/>
    </physiologicalReaction>
</comment>
<proteinExistence type="inferred from homology"/>
<name>A0AAV5US87_9BILA</name>
<evidence type="ECO:0000256" key="17">
    <source>
        <dbReference type="ARBA" id="ARBA00042688"/>
    </source>
</evidence>
<evidence type="ECO:0000256" key="5">
    <source>
        <dbReference type="ARBA" id="ARBA00022692"/>
    </source>
</evidence>
<evidence type="ECO:0000313" key="21">
    <source>
        <dbReference type="EMBL" id="GMT09038.1"/>
    </source>
</evidence>
<comment type="similarity">
    <text evidence="2">Belongs to the ERG4/ERG24 family.</text>
</comment>
<keyword evidence="22" id="KW-1185">Reference proteome</keyword>
<evidence type="ECO:0000256" key="10">
    <source>
        <dbReference type="ARBA" id="ARBA00023002"/>
    </source>
</evidence>
<feature type="non-terminal residue" evidence="21">
    <location>
        <position position="1"/>
    </location>
</feature>
<feature type="transmembrane region" description="Helical" evidence="20">
    <location>
        <begin position="246"/>
        <end position="262"/>
    </location>
</feature>
<dbReference type="GO" id="GO:0005789">
    <property type="term" value="C:endoplasmic reticulum membrane"/>
    <property type="evidence" value="ECO:0007669"/>
    <property type="project" value="TreeGrafter"/>
</dbReference>
<keyword evidence="13 20" id="KW-0472">Membrane</keyword>
<sequence>CYGANDRGLTWTMDVASRKLSSRVGSLRRSSYSSSTTSLRRSSLSSRDVHAIQAALLRQRPVSNHTVIVLVALLPWLSYFLLYSIHTCQGVFGETLSSLLFRWPFGLRLLPPLFDSIAWKIVAVFLSVQLLLHEVLPRDTVAIVNGGTGDPAYKETNGLACTIVICLAYVLGATLKFYRPDLVYQHFAGIIGCLSAIGIAGLFLLYTKYHFGETHSVETIYEFFFGVELAPRVLEIEVKHFMRSRISMGLYALFTISSLYYSHSTTKIMHPSVALVGAAHLFYIICWQWCEDVHLNGIDEKVANLGFARVWLDLVLYPVIYTAPVAIVVMEKKHITPIFALLFCAAVIVSTVFTYISARQRLNFRLHKGNVKVGGHDPYFIMAKFRAEGGDTAANLLLGSGYWGMMRHPSYTFDLVAHCSFSFLGGWSGPFGHSPLIVLVLYYLIRISFDEMRCLAKYGASWGQHCARVTYKLVPGLY</sequence>
<evidence type="ECO:0000256" key="18">
    <source>
        <dbReference type="ARBA" id="ARBA00047795"/>
    </source>
</evidence>
<accession>A0AAV5US87</accession>
<evidence type="ECO:0000256" key="4">
    <source>
        <dbReference type="ARBA" id="ARBA00022548"/>
    </source>
</evidence>
<keyword evidence="14" id="KW-1207">Sterol metabolism</keyword>
<evidence type="ECO:0000256" key="20">
    <source>
        <dbReference type="SAM" id="Phobius"/>
    </source>
</evidence>
<dbReference type="Pfam" id="PF01222">
    <property type="entry name" value="ERG4_ERG24"/>
    <property type="match status" value="1"/>
</dbReference>
<evidence type="ECO:0000256" key="3">
    <source>
        <dbReference type="ARBA" id="ARBA00022516"/>
    </source>
</evidence>
<evidence type="ECO:0000256" key="1">
    <source>
        <dbReference type="ARBA" id="ARBA00004141"/>
    </source>
</evidence>
<dbReference type="InterPro" id="IPR001171">
    <property type="entry name" value="ERG24_DHCR-like"/>
</dbReference>